<sequence length="87" mass="9490">MFKAREKRKNVACEIFGGVSSNAPGLGKILRLSEMSLFLSSKHRPVSVWSILMDVTTLGTVEDFKLGKGYKLSGGFGLLTRTPGQSR</sequence>
<organism evidence="1">
    <name type="scientific">Fusarium clavum</name>
    <dbReference type="NCBI Taxonomy" id="2594811"/>
    <lineage>
        <taxon>Eukaryota</taxon>
        <taxon>Fungi</taxon>
        <taxon>Dikarya</taxon>
        <taxon>Ascomycota</taxon>
        <taxon>Pezizomycotina</taxon>
        <taxon>Sordariomycetes</taxon>
        <taxon>Hypocreomycetidae</taxon>
        <taxon>Hypocreales</taxon>
        <taxon>Nectriaceae</taxon>
        <taxon>Fusarium</taxon>
        <taxon>Fusarium incarnatum-equiseti species complex</taxon>
    </lineage>
</organism>
<gene>
    <name evidence="1" type="ORF">BN850_0096180</name>
</gene>
<accession>A0A090MJD6</accession>
<dbReference type="EMBL" id="CBMI010003037">
    <property type="protein sequence ID" value="CEG05142.1"/>
    <property type="molecule type" value="Genomic_DNA"/>
</dbReference>
<proteinExistence type="predicted"/>
<protein>
    <submittedName>
        <fullName evidence="1">WGS project CBMI000000000 data, contig CS3069_c003039</fullName>
    </submittedName>
</protein>
<reference evidence="1" key="1">
    <citation type="submission" date="2013-05" db="EMBL/GenBank/DDBJ databases">
        <title>Draft genome sequences of six wheat associated Fusarium spp. isolates.</title>
        <authorList>
            <person name="Moolhuijzen P.M."/>
            <person name="Manners J.M."/>
            <person name="Wilcox S."/>
            <person name="Bellgard M.I."/>
            <person name="Gardiner D.M."/>
        </authorList>
    </citation>
    <scope>NUCLEOTIDE SEQUENCE</scope>
    <source>
        <strain evidence="1">CS3069</strain>
    </source>
</reference>
<evidence type="ECO:0000313" key="1">
    <source>
        <dbReference type="EMBL" id="CEG05142.1"/>
    </source>
</evidence>
<dbReference type="AlphaFoldDB" id="A0A090MJD6"/>
<name>A0A090MJD6_9HYPO</name>
<comment type="caution">
    <text evidence="1">The sequence shown here is derived from an EMBL/GenBank/DDBJ whole genome shotgun (WGS) entry which is preliminary data.</text>
</comment>